<keyword evidence="2" id="KW-0732">Signal</keyword>
<comment type="caution">
    <text evidence="3">The sequence shown here is derived from an EMBL/GenBank/DDBJ whole genome shotgun (WGS) entry which is preliminary data.</text>
</comment>
<feature type="signal peptide" evidence="2">
    <location>
        <begin position="1"/>
        <end position="28"/>
    </location>
</feature>
<keyword evidence="4" id="KW-1185">Reference proteome</keyword>
<feature type="chain" id="PRO_5046302289" description="Secreted protein" evidence="2">
    <location>
        <begin position="29"/>
        <end position="82"/>
    </location>
</feature>
<name>A0ABR2N3Z9_9ASPA</name>
<organism evidence="3 4">
    <name type="scientific">Platanthera guangdongensis</name>
    <dbReference type="NCBI Taxonomy" id="2320717"/>
    <lineage>
        <taxon>Eukaryota</taxon>
        <taxon>Viridiplantae</taxon>
        <taxon>Streptophyta</taxon>
        <taxon>Embryophyta</taxon>
        <taxon>Tracheophyta</taxon>
        <taxon>Spermatophyta</taxon>
        <taxon>Magnoliopsida</taxon>
        <taxon>Liliopsida</taxon>
        <taxon>Asparagales</taxon>
        <taxon>Orchidaceae</taxon>
        <taxon>Orchidoideae</taxon>
        <taxon>Orchideae</taxon>
        <taxon>Orchidinae</taxon>
        <taxon>Platanthera</taxon>
    </lineage>
</organism>
<sequence length="82" mass="8897">MRTRCQGSCLSSTLATVLPVISLCSLLAQFGSRDTGFSHGRRGLQRRADGEADSPGCGGEDLVRGRELIVLFRPSIRFKTLD</sequence>
<feature type="region of interest" description="Disordered" evidence="1">
    <location>
        <begin position="34"/>
        <end position="57"/>
    </location>
</feature>
<reference evidence="3 4" key="1">
    <citation type="journal article" date="2022" name="Nat. Plants">
        <title>Genomes of leafy and leafless Platanthera orchids illuminate the evolution of mycoheterotrophy.</title>
        <authorList>
            <person name="Li M.H."/>
            <person name="Liu K.W."/>
            <person name="Li Z."/>
            <person name="Lu H.C."/>
            <person name="Ye Q.L."/>
            <person name="Zhang D."/>
            <person name="Wang J.Y."/>
            <person name="Li Y.F."/>
            <person name="Zhong Z.M."/>
            <person name="Liu X."/>
            <person name="Yu X."/>
            <person name="Liu D.K."/>
            <person name="Tu X.D."/>
            <person name="Liu B."/>
            <person name="Hao Y."/>
            <person name="Liao X.Y."/>
            <person name="Jiang Y.T."/>
            <person name="Sun W.H."/>
            <person name="Chen J."/>
            <person name="Chen Y.Q."/>
            <person name="Ai Y."/>
            <person name="Zhai J.W."/>
            <person name="Wu S.S."/>
            <person name="Zhou Z."/>
            <person name="Hsiao Y.Y."/>
            <person name="Wu W.L."/>
            <person name="Chen Y.Y."/>
            <person name="Lin Y.F."/>
            <person name="Hsu J.L."/>
            <person name="Li C.Y."/>
            <person name="Wang Z.W."/>
            <person name="Zhao X."/>
            <person name="Zhong W.Y."/>
            <person name="Ma X.K."/>
            <person name="Ma L."/>
            <person name="Huang J."/>
            <person name="Chen G.Z."/>
            <person name="Huang M.Z."/>
            <person name="Huang L."/>
            <person name="Peng D.H."/>
            <person name="Luo Y.B."/>
            <person name="Zou S.Q."/>
            <person name="Chen S.P."/>
            <person name="Lan S."/>
            <person name="Tsai W.C."/>
            <person name="Van de Peer Y."/>
            <person name="Liu Z.J."/>
        </authorList>
    </citation>
    <scope>NUCLEOTIDE SEQUENCE [LARGE SCALE GENOMIC DNA]</scope>
    <source>
        <strain evidence="3">Lor288</strain>
    </source>
</reference>
<gene>
    <name evidence="3" type="ORF">KSP40_PGU010014</name>
</gene>
<evidence type="ECO:0000256" key="1">
    <source>
        <dbReference type="SAM" id="MobiDB-lite"/>
    </source>
</evidence>
<evidence type="ECO:0000313" key="3">
    <source>
        <dbReference type="EMBL" id="KAK8970855.1"/>
    </source>
</evidence>
<protein>
    <recommendedName>
        <fullName evidence="5">Secreted protein</fullName>
    </recommendedName>
</protein>
<evidence type="ECO:0000313" key="4">
    <source>
        <dbReference type="Proteomes" id="UP001412067"/>
    </source>
</evidence>
<evidence type="ECO:0008006" key="5">
    <source>
        <dbReference type="Google" id="ProtNLM"/>
    </source>
</evidence>
<dbReference type="EMBL" id="JBBWWR010000001">
    <property type="protein sequence ID" value="KAK8970855.1"/>
    <property type="molecule type" value="Genomic_DNA"/>
</dbReference>
<accession>A0ABR2N3Z9</accession>
<proteinExistence type="predicted"/>
<dbReference type="Proteomes" id="UP001412067">
    <property type="component" value="Unassembled WGS sequence"/>
</dbReference>
<evidence type="ECO:0000256" key="2">
    <source>
        <dbReference type="SAM" id="SignalP"/>
    </source>
</evidence>